<protein>
    <submittedName>
        <fullName evidence="2">Uncharacterized protein</fullName>
    </submittedName>
</protein>
<keyword evidence="1" id="KW-0472">Membrane</keyword>
<organism evidence="2 3">
    <name type="scientific">Saezia sanguinis</name>
    <dbReference type="NCBI Taxonomy" id="1965230"/>
    <lineage>
        <taxon>Bacteria</taxon>
        <taxon>Pseudomonadati</taxon>
        <taxon>Pseudomonadota</taxon>
        <taxon>Betaproteobacteria</taxon>
        <taxon>Burkholderiales</taxon>
        <taxon>Saeziaceae</taxon>
        <taxon>Saezia</taxon>
    </lineage>
</organism>
<dbReference type="Proteomes" id="UP000286947">
    <property type="component" value="Unassembled WGS sequence"/>
</dbReference>
<keyword evidence="1" id="KW-0812">Transmembrane</keyword>
<feature type="transmembrane region" description="Helical" evidence="1">
    <location>
        <begin position="32"/>
        <end position="54"/>
    </location>
</feature>
<dbReference type="AlphaFoldDB" id="A0A433SCM5"/>
<keyword evidence="1" id="KW-1133">Transmembrane helix</keyword>
<evidence type="ECO:0000313" key="3">
    <source>
        <dbReference type="Proteomes" id="UP000286947"/>
    </source>
</evidence>
<reference evidence="2 3" key="1">
    <citation type="submission" date="2018-01" db="EMBL/GenBank/DDBJ databases">
        <title>Saezia sanguinis gen. nov., sp. nov., in the order Burkholderiales isolated from human blood.</title>
        <authorList>
            <person name="Medina-Pascual M.J."/>
            <person name="Valdezate S."/>
            <person name="Monzon S."/>
            <person name="Cuesta I."/>
            <person name="Carrasco G."/>
            <person name="Villalon P."/>
            <person name="Saez-Nieto J.A."/>
        </authorList>
    </citation>
    <scope>NUCLEOTIDE SEQUENCE [LARGE SCALE GENOMIC DNA]</scope>
    <source>
        <strain evidence="2 3">CNM695-12</strain>
    </source>
</reference>
<name>A0A433SCM5_9BURK</name>
<evidence type="ECO:0000313" key="2">
    <source>
        <dbReference type="EMBL" id="RUS66491.1"/>
    </source>
</evidence>
<accession>A0A433SCM5</accession>
<feature type="transmembrane region" description="Helical" evidence="1">
    <location>
        <begin position="6"/>
        <end position="25"/>
    </location>
</feature>
<sequence length="110" mass="12419">MTAEVRDIVAGFVSMLFILPIIIAIEWDAESVVLWFLALVFLLSTFGLMSYLTFYVFGVQDGLYSGNGPRSFGMRWTILLGVIIGAGVGNYILKPMIYYLVKRLRNRVND</sequence>
<keyword evidence="3" id="KW-1185">Reference proteome</keyword>
<comment type="caution">
    <text evidence="2">The sequence shown here is derived from an EMBL/GenBank/DDBJ whole genome shotgun (WGS) entry which is preliminary data.</text>
</comment>
<gene>
    <name evidence="2" type="ORF">CUZ56_01771</name>
</gene>
<evidence type="ECO:0000256" key="1">
    <source>
        <dbReference type="SAM" id="Phobius"/>
    </source>
</evidence>
<dbReference type="EMBL" id="PQSP01000004">
    <property type="protein sequence ID" value="RUS66491.1"/>
    <property type="molecule type" value="Genomic_DNA"/>
</dbReference>
<dbReference type="RefSeq" id="WP_126979979.1">
    <property type="nucleotide sequence ID" value="NZ_PQSP01000004.1"/>
</dbReference>
<proteinExistence type="predicted"/>
<feature type="transmembrane region" description="Helical" evidence="1">
    <location>
        <begin position="74"/>
        <end position="93"/>
    </location>
</feature>